<evidence type="ECO:0000256" key="1">
    <source>
        <dbReference type="ARBA" id="ARBA00001947"/>
    </source>
</evidence>
<dbReference type="AlphaFoldDB" id="A0A1F7X850"/>
<dbReference type="GO" id="GO:0006508">
    <property type="term" value="P:proteolysis"/>
    <property type="evidence" value="ECO:0007669"/>
    <property type="project" value="UniProtKB-KW"/>
</dbReference>
<dbReference type="PANTHER" id="PTHR42837">
    <property type="entry name" value="REGULATOR OF SIGMA-E PROTEASE RSEP"/>
    <property type="match status" value="1"/>
</dbReference>
<evidence type="ECO:0000256" key="9">
    <source>
        <dbReference type="ARBA" id="ARBA00023049"/>
    </source>
</evidence>
<evidence type="ECO:0000256" key="2">
    <source>
        <dbReference type="ARBA" id="ARBA00004141"/>
    </source>
</evidence>
<comment type="subcellular location">
    <subcellularLocation>
        <location evidence="2">Membrane</location>
        <topology evidence="2">Multi-pass membrane protein</topology>
    </subcellularLocation>
</comment>
<comment type="cofactor">
    <cofactor evidence="1">
        <name>Zn(2+)</name>
        <dbReference type="ChEBI" id="CHEBI:29105"/>
    </cofactor>
</comment>
<dbReference type="Gene3D" id="2.30.42.10">
    <property type="match status" value="1"/>
</dbReference>
<keyword evidence="7" id="KW-0862">Zinc</keyword>
<keyword evidence="10 11" id="KW-0472">Membrane</keyword>
<feature type="transmembrane region" description="Helical" evidence="11">
    <location>
        <begin position="326"/>
        <end position="345"/>
    </location>
</feature>
<feature type="transmembrane region" description="Helical" evidence="11">
    <location>
        <begin position="6"/>
        <end position="26"/>
    </location>
</feature>
<evidence type="ECO:0000256" key="6">
    <source>
        <dbReference type="ARBA" id="ARBA00022801"/>
    </source>
</evidence>
<comment type="caution">
    <text evidence="13">The sequence shown here is derived from an EMBL/GenBank/DDBJ whole genome shotgun (WGS) entry which is preliminary data.</text>
</comment>
<dbReference type="SMART" id="SM00228">
    <property type="entry name" value="PDZ"/>
    <property type="match status" value="1"/>
</dbReference>
<dbReference type="EMBL" id="MGFU01000064">
    <property type="protein sequence ID" value="OGM11214.1"/>
    <property type="molecule type" value="Genomic_DNA"/>
</dbReference>
<dbReference type="GO" id="GO:0004222">
    <property type="term" value="F:metalloendopeptidase activity"/>
    <property type="evidence" value="ECO:0007669"/>
    <property type="project" value="InterPro"/>
</dbReference>
<dbReference type="InterPro" id="IPR001478">
    <property type="entry name" value="PDZ"/>
</dbReference>
<dbReference type="SUPFAM" id="SSF50156">
    <property type="entry name" value="PDZ domain-like"/>
    <property type="match status" value="1"/>
</dbReference>
<evidence type="ECO:0000256" key="7">
    <source>
        <dbReference type="ARBA" id="ARBA00022833"/>
    </source>
</evidence>
<dbReference type="CDD" id="cd06163">
    <property type="entry name" value="S2P-M50_PDZ_RseP-like"/>
    <property type="match status" value="1"/>
</dbReference>
<evidence type="ECO:0000256" key="4">
    <source>
        <dbReference type="ARBA" id="ARBA00022670"/>
    </source>
</evidence>
<evidence type="ECO:0000256" key="3">
    <source>
        <dbReference type="ARBA" id="ARBA00007931"/>
    </source>
</evidence>
<keyword evidence="4" id="KW-0645">Protease</keyword>
<accession>A0A1F7X850</accession>
<keyword evidence="9" id="KW-0482">Metalloprotease</keyword>
<sequence length="366" mass="39592">MIASILIFIIVLSVLILVHELGHYLVARRAGIWVEEFGIGLPPRLVGKKIGETLYSINLLPFGGFVRLHGENTRDGVTKPKSAFINKSKKARISVIVAGVIMNFIFAIVAFSIIYSFSGIPRESDKVKIVGVAPESPAAQAGVNVDDIVKKVNGNGVGNTNKFVELIEENKGQEVVLTLEKDSNERDVKIYPRQDPPEGEGPIGVTITSTEIYYPPIWKRPFIGMYYGFREAIFWGGAVISGFVKIITELFSGITPKDLAGPVGIFAITTQAASFGVLAIINLFGILSVNLAILNILPFPALDGGRLLFIGIETIFGKRVVPKVEAAIHTAGMILLILALLAITAHDIQRISQAGGITKFIDSTLK</sequence>
<feature type="domain" description="PDZ" evidence="12">
    <location>
        <begin position="107"/>
        <end position="183"/>
    </location>
</feature>
<evidence type="ECO:0000256" key="5">
    <source>
        <dbReference type="ARBA" id="ARBA00022692"/>
    </source>
</evidence>
<evidence type="ECO:0000256" key="10">
    <source>
        <dbReference type="ARBA" id="ARBA00023136"/>
    </source>
</evidence>
<keyword evidence="6" id="KW-0378">Hydrolase</keyword>
<dbReference type="InterPro" id="IPR036034">
    <property type="entry name" value="PDZ_sf"/>
</dbReference>
<dbReference type="Pfam" id="PF02163">
    <property type="entry name" value="Peptidase_M50"/>
    <property type="match status" value="1"/>
</dbReference>
<gene>
    <name evidence="13" type="ORF">A2V80_02600</name>
</gene>
<dbReference type="PANTHER" id="PTHR42837:SF2">
    <property type="entry name" value="MEMBRANE METALLOPROTEASE ARASP2, CHLOROPLASTIC-RELATED"/>
    <property type="match status" value="1"/>
</dbReference>
<dbReference type="InterPro" id="IPR004387">
    <property type="entry name" value="Pept_M50_Zn"/>
</dbReference>
<protein>
    <recommendedName>
        <fullName evidence="12">PDZ domain-containing protein</fullName>
    </recommendedName>
</protein>
<evidence type="ECO:0000313" key="14">
    <source>
        <dbReference type="Proteomes" id="UP000179013"/>
    </source>
</evidence>
<reference evidence="13 14" key="1">
    <citation type="journal article" date="2016" name="Nat. Commun.">
        <title>Thousands of microbial genomes shed light on interconnected biogeochemical processes in an aquifer system.</title>
        <authorList>
            <person name="Anantharaman K."/>
            <person name="Brown C.T."/>
            <person name="Hug L.A."/>
            <person name="Sharon I."/>
            <person name="Castelle C.J."/>
            <person name="Probst A.J."/>
            <person name="Thomas B.C."/>
            <person name="Singh A."/>
            <person name="Wilkins M.J."/>
            <person name="Karaoz U."/>
            <person name="Brodie E.L."/>
            <person name="Williams K.H."/>
            <person name="Hubbard S.S."/>
            <person name="Banfield J.F."/>
        </authorList>
    </citation>
    <scope>NUCLEOTIDE SEQUENCE [LARGE SCALE GENOMIC DNA]</scope>
</reference>
<organism evidence="13 14">
    <name type="scientific">Candidatus Woesebacteria bacterium RBG_16_39_8b</name>
    <dbReference type="NCBI Taxonomy" id="1802482"/>
    <lineage>
        <taxon>Bacteria</taxon>
        <taxon>Candidatus Woeseibacteriota</taxon>
    </lineage>
</organism>
<proteinExistence type="inferred from homology"/>
<dbReference type="GO" id="GO:0016020">
    <property type="term" value="C:membrane"/>
    <property type="evidence" value="ECO:0007669"/>
    <property type="project" value="UniProtKB-SubCell"/>
</dbReference>
<comment type="similarity">
    <text evidence="3">Belongs to the peptidase M50B family.</text>
</comment>
<feature type="transmembrane region" description="Helical" evidence="11">
    <location>
        <begin position="95"/>
        <end position="117"/>
    </location>
</feature>
<feature type="transmembrane region" description="Helical" evidence="11">
    <location>
        <begin position="232"/>
        <end position="251"/>
    </location>
</feature>
<evidence type="ECO:0000259" key="12">
    <source>
        <dbReference type="SMART" id="SM00228"/>
    </source>
</evidence>
<dbReference type="Pfam" id="PF17820">
    <property type="entry name" value="PDZ_6"/>
    <property type="match status" value="1"/>
</dbReference>
<dbReference type="InterPro" id="IPR008915">
    <property type="entry name" value="Peptidase_M50"/>
</dbReference>
<dbReference type="Proteomes" id="UP000179013">
    <property type="component" value="Unassembled WGS sequence"/>
</dbReference>
<feature type="transmembrane region" description="Helical" evidence="11">
    <location>
        <begin position="272"/>
        <end position="297"/>
    </location>
</feature>
<dbReference type="InterPro" id="IPR041489">
    <property type="entry name" value="PDZ_6"/>
</dbReference>
<evidence type="ECO:0000313" key="13">
    <source>
        <dbReference type="EMBL" id="OGM11214.1"/>
    </source>
</evidence>
<keyword evidence="8 11" id="KW-1133">Transmembrane helix</keyword>
<evidence type="ECO:0000256" key="11">
    <source>
        <dbReference type="SAM" id="Phobius"/>
    </source>
</evidence>
<keyword evidence="5 11" id="KW-0812">Transmembrane</keyword>
<name>A0A1F7X850_9BACT</name>
<evidence type="ECO:0000256" key="8">
    <source>
        <dbReference type="ARBA" id="ARBA00022989"/>
    </source>
</evidence>